<reference evidence="2 4" key="1">
    <citation type="submission" date="2017-09" db="EMBL/GenBank/DDBJ databases">
        <authorList>
            <person name="Thomas P."/>
            <person name="Seyboldt C."/>
        </authorList>
    </citation>
    <scope>NUCLEOTIDE SEQUENCE [LARGE SCALE GENOMIC DNA]</scope>
    <source>
        <strain evidence="2 4">DSM 7534</strain>
    </source>
</reference>
<dbReference type="KEGG" id="csep:CP523_06260"/>
<evidence type="ECO:0000256" key="1">
    <source>
        <dbReference type="SAM" id="Phobius"/>
    </source>
</evidence>
<dbReference type="InterPro" id="IPR036514">
    <property type="entry name" value="SGNH_hydro_sf"/>
</dbReference>
<evidence type="ECO:0000313" key="3">
    <source>
        <dbReference type="EMBL" id="USS00682.1"/>
    </source>
</evidence>
<evidence type="ECO:0000313" key="4">
    <source>
        <dbReference type="Proteomes" id="UP000280586"/>
    </source>
</evidence>
<organism evidence="2 4">
    <name type="scientific">Clostridium septicum</name>
    <dbReference type="NCBI Taxonomy" id="1504"/>
    <lineage>
        <taxon>Bacteria</taxon>
        <taxon>Bacillati</taxon>
        <taxon>Bacillota</taxon>
        <taxon>Clostridia</taxon>
        <taxon>Eubacteriales</taxon>
        <taxon>Clostridiaceae</taxon>
        <taxon>Clostridium</taxon>
    </lineage>
</organism>
<keyword evidence="1" id="KW-0472">Membrane</keyword>
<feature type="transmembrane region" description="Helical" evidence="1">
    <location>
        <begin position="6"/>
        <end position="28"/>
    </location>
</feature>
<dbReference type="AlphaFoldDB" id="A0A9N7JLT9"/>
<dbReference type="EMBL" id="CP099799">
    <property type="protein sequence ID" value="USS00682.1"/>
    <property type="molecule type" value="Genomic_DNA"/>
</dbReference>
<dbReference type="EMBL" id="CP023671">
    <property type="protein sequence ID" value="AYE34102.1"/>
    <property type="molecule type" value="Genomic_DNA"/>
</dbReference>
<accession>A0A9N7JLT9</accession>
<dbReference type="SUPFAM" id="SSF52266">
    <property type="entry name" value="SGNH hydrolase"/>
    <property type="match status" value="1"/>
</dbReference>
<keyword evidence="1" id="KW-0812">Transmembrane</keyword>
<protein>
    <recommendedName>
        <fullName evidence="6">SGNH/GDSL hydrolase family protein</fullName>
    </recommendedName>
</protein>
<name>A0A9N7JLT9_CLOSE</name>
<gene>
    <name evidence="2" type="ORF">CP523_06260</name>
    <name evidence="3" type="ORF">NH397_14550</name>
</gene>
<reference evidence="3" key="2">
    <citation type="submission" date="2022-06" db="EMBL/GenBank/DDBJ databases">
        <authorList>
            <person name="Holder M.E."/>
            <person name="Ajami N.J."/>
            <person name="Petrosino J.F."/>
        </authorList>
    </citation>
    <scope>NUCLEOTIDE SEQUENCE</scope>
    <source>
        <strain evidence="3">RMA 8861</strain>
    </source>
</reference>
<dbReference type="GeneID" id="303560275"/>
<evidence type="ECO:0000313" key="5">
    <source>
        <dbReference type="Proteomes" id="UP001055437"/>
    </source>
</evidence>
<sequence>MRFNKIIKPIAFIGIFLIILSVFSAFFVKKTTKEGIGIEEKNTIDYLVIGDSEAYTSVSPIEIWNKHGFTGYNLGVPGQTMQEVYYSLEKALENQIPKVVLLETNAAYTTFGMYVEANRIFENIVKNNFEIYNYHNRWKDISFINQENDDKKLKKPDGNILKGSNYSIKVNAYVKGPYIKETDSVEKIKKVPMYYLNKIVELCNEKNIQLILYTSPTPVNWTYEKHNSIEAFSKENKLPLIDLNLKNDKLGIDWSKDTYDTGDHLNFFGAKKVTNYIGDYLSKNTNLIDHRKDEKYSSWHETWDEYLKLQIRISNK</sequence>
<dbReference type="Proteomes" id="UP000280586">
    <property type="component" value="Chromosome"/>
</dbReference>
<evidence type="ECO:0000313" key="2">
    <source>
        <dbReference type="EMBL" id="AYE34102.1"/>
    </source>
</evidence>
<dbReference type="Proteomes" id="UP001055437">
    <property type="component" value="Chromosome"/>
</dbReference>
<dbReference type="RefSeq" id="WP_120140703.1">
    <property type="nucleotide sequence ID" value="NZ_CP023671.1"/>
</dbReference>
<proteinExistence type="predicted"/>
<evidence type="ECO:0008006" key="6">
    <source>
        <dbReference type="Google" id="ProtNLM"/>
    </source>
</evidence>
<keyword evidence="1" id="KW-1133">Transmembrane helix</keyword>
<dbReference type="Gene3D" id="3.40.50.1110">
    <property type="entry name" value="SGNH hydrolase"/>
    <property type="match status" value="1"/>
</dbReference>
<keyword evidence="5" id="KW-1185">Reference proteome</keyword>